<dbReference type="InterPro" id="IPR002121">
    <property type="entry name" value="HRDC_dom"/>
</dbReference>
<dbReference type="InterPro" id="IPR010997">
    <property type="entry name" value="HRDC-like_sf"/>
</dbReference>
<dbReference type="SUPFAM" id="SSF52540">
    <property type="entry name" value="P-loop containing nucleoside triphosphate hydrolases"/>
    <property type="match status" value="1"/>
</dbReference>
<keyword evidence="9" id="KW-0238">DNA-binding</keyword>
<keyword evidence="8" id="KW-0067">ATP-binding</keyword>
<evidence type="ECO:0000313" key="18">
    <source>
        <dbReference type="EMBL" id="MEQ3361919.1"/>
    </source>
</evidence>
<evidence type="ECO:0000256" key="12">
    <source>
        <dbReference type="ARBA" id="ARBA00034808"/>
    </source>
</evidence>
<comment type="similarity">
    <text evidence="3">Belongs to the helicase family. RecQ subfamily.</text>
</comment>
<comment type="catalytic activity">
    <reaction evidence="11">
        <text>Couples ATP hydrolysis with the unwinding of duplex DNA by translocating in the 3'-5' direction.</text>
        <dbReference type="EC" id="5.6.2.4"/>
    </reaction>
</comment>
<dbReference type="Pfam" id="PF09382">
    <property type="entry name" value="RQC"/>
    <property type="match status" value="1"/>
</dbReference>
<dbReference type="PANTHER" id="PTHR13710:SF105">
    <property type="entry name" value="ATP-DEPENDENT DNA HELICASE Q1"/>
    <property type="match status" value="1"/>
</dbReference>
<dbReference type="SMART" id="SM00341">
    <property type="entry name" value="HRDC"/>
    <property type="match status" value="1"/>
</dbReference>
<dbReference type="Pfam" id="PF00270">
    <property type="entry name" value="DEAD"/>
    <property type="match status" value="1"/>
</dbReference>
<dbReference type="SMART" id="SM00956">
    <property type="entry name" value="RQC"/>
    <property type="match status" value="1"/>
</dbReference>
<dbReference type="EMBL" id="JBBNOP010000002">
    <property type="protein sequence ID" value="MEQ3361919.1"/>
    <property type="molecule type" value="Genomic_DNA"/>
</dbReference>
<evidence type="ECO:0000259" key="15">
    <source>
        <dbReference type="PROSITE" id="PS50967"/>
    </source>
</evidence>
<dbReference type="InterPro" id="IPR011545">
    <property type="entry name" value="DEAD/DEAH_box_helicase_dom"/>
</dbReference>
<evidence type="ECO:0000256" key="3">
    <source>
        <dbReference type="ARBA" id="ARBA00005446"/>
    </source>
</evidence>
<dbReference type="PROSITE" id="PS51194">
    <property type="entry name" value="HELICASE_CTER"/>
    <property type="match status" value="1"/>
</dbReference>
<dbReference type="GO" id="GO:0016787">
    <property type="term" value="F:hydrolase activity"/>
    <property type="evidence" value="ECO:0007669"/>
    <property type="project" value="UniProtKB-KW"/>
</dbReference>
<evidence type="ECO:0000256" key="10">
    <source>
        <dbReference type="ARBA" id="ARBA00023235"/>
    </source>
</evidence>
<dbReference type="Pfam" id="PF00570">
    <property type="entry name" value="HRDC"/>
    <property type="match status" value="1"/>
</dbReference>
<evidence type="ECO:0000256" key="13">
    <source>
        <dbReference type="ARBA" id="ARBA00044535"/>
    </source>
</evidence>
<dbReference type="RefSeq" id="WP_102373953.1">
    <property type="nucleotide sequence ID" value="NZ_JBBNOP010000002.1"/>
</dbReference>
<evidence type="ECO:0000256" key="2">
    <source>
        <dbReference type="ARBA" id="ARBA00001947"/>
    </source>
</evidence>
<evidence type="ECO:0000256" key="14">
    <source>
        <dbReference type="ARBA" id="ARBA00044550"/>
    </source>
</evidence>
<dbReference type="Pfam" id="PF00271">
    <property type="entry name" value="Helicase_C"/>
    <property type="match status" value="1"/>
</dbReference>
<comment type="caution">
    <text evidence="18">The sequence shown here is derived from an EMBL/GenBank/DDBJ whole genome shotgun (WGS) entry which is preliminary data.</text>
</comment>
<dbReference type="Gene3D" id="1.10.10.10">
    <property type="entry name" value="Winged helix-like DNA-binding domain superfamily/Winged helix DNA-binding domain"/>
    <property type="match status" value="1"/>
</dbReference>
<evidence type="ECO:0000256" key="7">
    <source>
        <dbReference type="ARBA" id="ARBA00022806"/>
    </source>
</evidence>
<evidence type="ECO:0000256" key="1">
    <source>
        <dbReference type="ARBA" id="ARBA00001946"/>
    </source>
</evidence>
<comment type="cofactor">
    <cofactor evidence="2">
        <name>Zn(2+)</name>
        <dbReference type="ChEBI" id="CHEBI:29105"/>
    </cofactor>
</comment>
<evidence type="ECO:0000256" key="6">
    <source>
        <dbReference type="ARBA" id="ARBA00022801"/>
    </source>
</evidence>
<dbReference type="InterPro" id="IPR036390">
    <property type="entry name" value="WH_DNA-bd_sf"/>
</dbReference>
<dbReference type="Gene3D" id="3.40.50.300">
    <property type="entry name" value="P-loop containing nucleotide triphosphate hydrolases"/>
    <property type="match status" value="2"/>
</dbReference>
<dbReference type="Gene3D" id="1.10.150.80">
    <property type="entry name" value="HRDC domain"/>
    <property type="match status" value="1"/>
</dbReference>
<keyword evidence="5" id="KW-0547">Nucleotide-binding</keyword>
<evidence type="ECO:0000259" key="17">
    <source>
        <dbReference type="PROSITE" id="PS51194"/>
    </source>
</evidence>
<evidence type="ECO:0000256" key="8">
    <source>
        <dbReference type="ARBA" id="ARBA00022840"/>
    </source>
</evidence>
<accession>A0ABV1JA14</accession>
<evidence type="ECO:0000259" key="16">
    <source>
        <dbReference type="PROSITE" id="PS51192"/>
    </source>
</evidence>
<dbReference type="InterPro" id="IPR036388">
    <property type="entry name" value="WH-like_DNA-bd_sf"/>
</dbReference>
<dbReference type="SUPFAM" id="SSF46785">
    <property type="entry name" value="Winged helix' DNA-binding domain"/>
    <property type="match status" value="1"/>
</dbReference>
<keyword evidence="7 18" id="KW-0347">Helicase</keyword>
<keyword evidence="19" id="KW-1185">Reference proteome</keyword>
<evidence type="ECO:0000313" key="19">
    <source>
        <dbReference type="Proteomes" id="UP001487305"/>
    </source>
</evidence>
<dbReference type="InterPro" id="IPR004589">
    <property type="entry name" value="DNA_helicase_ATP-dep_RecQ"/>
</dbReference>
<dbReference type="SUPFAM" id="SSF47819">
    <property type="entry name" value="HRDC-like"/>
    <property type="match status" value="1"/>
</dbReference>
<dbReference type="CDD" id="cd17920">
    <property type="entry name" value="DEXHc_RecQ"/>
    <property type="match status" value="1"/>
</dbReference>
<sequence>MLEQAQKALKEYFGHQSFRPNQSELIEHVLKGDDVLAVMPTGAGKSLVYQIPAIISDGLAIVVSPLISLMKDQVSALNQAGVKAAFLNSSISPVEQAEVLEYAASGSCKLLYVAPERLDAPRFLSLCKTARLSLVAIDEAHCVSQWGQDFRPSYLRIASFIEGLPKRPPVCALTATATPEVQKDIARALELRDPFTLVSGFDRANLHFGVERPDPKAKRACLLRLVREHAGQAGIVYCSTRSAVEDVCGLLCENGFAATRYHAGLAASERHANQEDFLFDRKPIMVATNAFGMGIDKSNVSFVIHYNMPSDVESYYQEAGRAGRDGSPADCILIYNKKDVQTCQFLIDKSYEDRGGGFADTGAWSDSAGESALADADGASRAIYDRDCDRLRQMVFYCTSTDCLRSFILRYFGQTDSPYRCENCSNCSTDFEVEDVTVEAQKILSCVLRLAQRDRRAGKALIVDILRGSKAEKIRAQGYDGLTTYGIMGAVPAKRIRYVLDALIAEDYLVQTAGGYPVVEITGKGAAFLKERGSFEIKVPKRLPKEEVFVEPGRRGEARGRSSSADAELFEKLKALRFELASEAGVPAYIVFTNAALLDMCEKMPSNEEELLAVSGVGQVKAERYGRAFLDCIREHAERRSAAPPSTQRV</sequence>
<comment type="cofactor">
    <cofactor evidence="1">
        <name>Mg(2+)</name>
        <dbReference type="ChEBI" id="CHEBI:18420"/>
    </cofactor>
</comment>
<dbReference type="EC" id="5.6.2.4" evidence="12"/>
<keyword evidence="6 18" id="KW-0378">Hydrolase</keyword>
<dbReference type="InterPro" id="IPR027417">
    <property type="entry name" value="P-loop_NTPase"/>
</dbReference>
<dbReference type="InterPro" id="IPR018982">
    <property type="entry name" value="RQC_domain"/>
</dbReference>
<dbReference type="PANTHER" id="PTHR13710">
    <property type="entry name" value="DNA HELICASE RECQ FAMILY MEMBER"/>
    <property type="match status" value="1"/>
</dbReference>
<organism evidence="18 19">
    <name type="scientific">Raoultibacter massiliensis</name>
    <dbReference type="NCBI Taxonomy" id="1852371"/>
    <lineage>
        <taxon>Bacteria</taxon>
        <taxon>Bacillati</taxon>
        <taxon>Actinomycetota</taxon>
        <taxon>Coriobacteriia</taxon>
        <taxon>Eggerthellales</taxon>
        <taxon>Eggerthellaceae</taxon>
        <taxon>Raoultibacter</taxon>
    </lineage>
</organism>
<reference evidence="18 19" key="1">
    <citation type="submission" date="2024-04" db="EMBL/GenBank/DDBJ databases">
        <title>Human intestinal bacterial collection.</title>
        <authorList>
            <person name="Pauvert C."/>
            <person name="Hitch T.C.A."/>
            <person name="Clavel T."/>
        </authorList>
    </citation>
    <scope>NUCLEOTIDE SEQUENCE [LARGE SCALE GENOMIC DNA]</scope>
    <source>
        <strain evidence="18 19">CLA-KB-H42</strain>
    </source>
</reference>
<dbReference type="SMART" id="SM00490">
    <property type="entry name" value="HELICc"/>
    <property type="match status" value="1"/>
</dbReference>
<dbReference type="PROSITE" id="PS50967">
    <property type="entry name" value="HRDC"/>
    <property type="match status" value="1"/>
</dbReference>
<dbReference type="InterPro" id="IPR044876">
    <property type="entry name" value="HRDC_dom_sf"/>
</dbReference>
<feature type="domain" description="HRDC" evidence="15">
    <location>
        <begin position="563"/>
        <end position="643"/>
    </location>
</feature>
<dbReference type="PROSITE" id="PS51192">
    <property type="entry name" value="HELICASE_ATP_BIND_1"/>
    <property type="match status" value="1"/>
</dbReference>
<evidence type="ECO:0000256" key="9">
    <source>
        <dbReference type="ARBA" id="ARBA00023125"/>
    </source>
</evidence>
<keyword evidence="4" id="KW-0479">Metal-binding</keyword>
<dbReference type="Proteomes" id="UP001487305">
    <property type="component" value="Unassembled WGS sequence"/>
</dbReference>
<feature type="domain" description="Helicase ATP-binding" evidence="16">
    <location>
        <begin position="26"/>
        <end position="195"/>
    </location>
</feature>
<dbReference type="Pfam" id="PF16124">
    <property type="entry name" value="RecQ_Zn_bind"/>
    <property type="match status" value="1"/>
</dbReference>
<dbReference type="CDD" id="cd18794">
    <property type="entry name" value="SF2_C_RecQ"/>
    <property type="match status" value="1"/>
</dbReference>
<dbReference type="InterPro" id="IPR014001">
    <property type="entry name" value="Helicase_ATP-bd"/>
</dbReference>
<name>A0ABV1JA14_9ACTN</name>
<proteinExistence type="inferred from homology"/>
<evidence type="ECO:0000256" key="4">
    <source>
        <dbReference type="ARBA" id="ARBA00022723"/>
    </source>
</evidence>
<evidence type="ECO:0000256" key="11">
    <source>
        <dbReference type="ARBA" id="ARBA00034617"/>
    </source>
</evidence>
<evidence type="ECO:0000256" key="5">
    <source>
        <dbReference type="ARBA" id="ARBA00022741"/>
    </source>
</evidence>
<keyword evidence="10" id="KW-0413">Isomerase</keyword>
<dbReference type="NCBIfam" id="TIGR00614">
    <property type="entry name" value="recQ_fam"/>
    <property type="match status" value="1"/>
</dbReference>
<dbReference type="InterPro" id="IPR032284">
    <property type="entry name" value="RecQ_Zn-bd"/>
</dbReference>
<dbReference type="GO" id="GO:0003678">
    <property type="term" value="F:DNA helicase activity"/>
    <property type="evidence" value="ECO:0007669"/>
    <property type="project" value="UniProtKB-EC"/>
</dbReference>
<gene>
    <name evidence="18" type="ORF">AAA083_02885</name>
</gene>
<dbReference type="SMART" id="SM00487">
    <property type="entry name" value="DEXDc"/>
    <property type="match status" value="1"/>
</dbReference>
<feature type="domain" description="Helicase C-terminal" evidence="17">
    <location>
        <begin position="218"/>
        <end position="369"/>
    </location>
</feature>
<dbReference type="InterPro" id="IPR001650">
    <property type="entry name" value="Helicase_C-like"/>
</dbReference>
<protein>
    <recommendedName>
        <fullName evidence="13">ATP-dependent DNA helicase RecQ</fullName>
        <ecNumber evidence="12">5.6.2.4</ecNumber>
    </recommendedName>
    <alternativeName>
        <fullName evidence="14">DNA 3'-5' helicase RecQ</fullName>
    </alternativeName>
</protein>